<accession>A0A2H4J4J5</accession>
<name>A0A2H4J4J5_9CAUD</name>
<proteinExistence type="predicted"/>
<reference evidence="1" key="1">
    <citation type="submission" date="2017-06" db="EMBL/GenBank/DDBJ databases">
        <title>Novel phages from South African skin metaviromes.</title>
        <authorList>
            <person name="van Zyl L.J."/>
            <person name="Abrahams Y."/>
            <person name="Stander E.A."/>
            <person name="Kirby B.M."/>
            <person name="Clavaud C."/>
            <person name="Farcet C."/>
            <person name="Breton L."/>
            <person name="Trindade M.I."/>
        </authorList>
    </citation>
    <scope>NUCLEOTIDE SEQUENCE</scope>
</reference>
<sequence>MDVCKHTIEIYDDKTKDIETLLFAKVNQIETNCGEHYSWMGPTLKYCMFCGKEIVYDTRKYKS</sequence>
<evidence type="ECO:0000313" key="1">
    <source>
        <dbReference type="EMBL" id="ASN68227.1"/>
    </source>
</evidence>
<organism evidence="1">
    <name type="scientific">uncultured Caudovirales phage</name>
    <dbReference type="NCBI Taxonomy" id="2100421"/>
    <lineage>
        <taxon>Viruses</taxon>
        <taxon>Duplodnaviria</taxon>
        <taxon>Heunggongvirae</taxon>
        <taxon>Uroviricota</taxon>
        <taxon>Caudoviricetes</taxon>
        <taxon>Peduoviridae</taxon>
        <taxon>Maltschvirus</taxon>
        <taxon>Maltschvirus maltsch</taxon>
    </lineage>
</organism>
<protein>
    <submittedName>
        <fullName evidence="1">Uncharacterized protein</fullName>
    </submittedName>
</protein>
<dbReference type="EMBL" id="MF417874">
    <property type="protein sequence ID" value="ASN68227.1"/>
    <property type="molecule type" value="Genomic_DNA"/>
</dbReference>
<gene>
    <name evidence="1" type="ORF">3S14_33</name>
</gene>